<reference evidence="2 3" key="1">
    <citation type="journal article" date="2012" name="J. Bacteriol.">
        <title>Complete Genome Sequence of Mycobacterium vaccae Type Strain ATCC 25954.</title>
        <authorList>
            <person name="Ho Y.S."/>
            <person name="Adroub S.A."/>
            <person name="Abadi M."/>
            <person name="Al Alwan B."/>
            <person name="Alkhateeb R."/>
            <person name="Gao G."/>
            <person name="Ragab A."/>
            <person name="Ali S."/>
            <person name="van Soolingen D."/>
            <person name="Bitter W."/>
            <person name="Pain A."/>
            <person name="Abdallah A.M."/>
        </authorList>
    </citation>
    <scope>NUCLEOTIDE SEQUENCE [LARGE SCALE GENOMIC DNA]</scope>
    <source>
        <strain evidence="2 3">ATCC 25954</strain>
    </source>
</reference>
<keyword evidence="3" id="KW-1185">Reference proteome</keyword>
<dbReference type="HOGENOM" id="CLU_079072_0_0_11"/>
<dbReference type="InterPro" id="IPR011251">
    <property type="entry name" value="Luciferase-like_dom"/>
</dbReference>
<evidence type="ECO:0000259" key="1">
    <source>
        <dbReference type="Pfam" id="PF00296"/>
    </source>
</evidence>
<organism evidence="2 3">
    <name type="scientific">Mycolicibacterium vaccae ATCC 25954</name>
    <dbReference type="NCBI Taxonomy" id="1194972"/>
    <lineage>
        <taxon>Bacteria</taxon>
        <taxon>Bacillati</taxon>
        <taxon>Actinomycetota</taxon>
        <taxon>Actinomycetes</taxon>
        <taxon>Mycobacteriales</taxon>
        <taxon>Mycobacteriaceae</taxon>
        <taxon>Mycolicibacterium</taxon>
    </lineage>
</organism>
<protein>
    <recommendedName>
        <fullName evidence="1">Luciferase-like domain-containing protein</fullName>
    </recommendedName>
</protein>
<dbReference type="GO" id="GO:0016705">
    <property type="term" value="F:oxidoreductase activity, acting on paired donors, with incorporation or reduction of molecular oxygen"/>
    <property type="evidence" value="ECO:0007669"/>
    <property type="project" value="InterPro"/>
</dbReference>
<gene>
    <name evidence="2" type="ORF">MVAC_07694</name>
</gene>
<dbReference type="Gene3D" id="3.20.20.30">
    <property type="entry name" value="Luciferase-like domain"/>
    <property type="match status" value="2"/>
</dbReference>
<name>K0V0D8_MYCVA</name>
<dbReference type="EMBL" id="ALQA01000012">
    <property type="protein sequence ID" value="EJZ10820.1"/>
    <property type="molecule type" value="Genomic_DNA"/>
</dbReference>
<dbReference type="Pfam" id="PF00296">
    <property type="entry name" value="Bac_luciferase"/>
    <property type="match status" value="1"/>
</dbReference>
<dbReference type="InterPro" id="IPR019922">
    <property type="entry name" value="Lucif-like_OxRdatse_MSMEG_4141"/>
</dbReference>
<evidence type="ECO:0000313" key="3">
    <source>
        <dbReference type="Proteomes" id="UP000006072"/>
    </source>
</evidence>
<dbReference type="PANTHER" id="PTHR30137:SF18">
    <property type="entry name" value="CONSERVED PROTEIN"/>
    <property type="match status" value="1"/>
</dbReference>
<accession>K0V0D8</accession>
<feature type="domain" description="Luciferase-like" evidence="1">
    <location>
        <begin position="30"/>
        <end position="112"/>
    </location>
</feature>
<proteinExistence type="predicted"/>
<sequence>MAGPGTGEPGMTAVKPDLGRFGAFGRQVTPQQAADIEALGYGAVWVGGSPPAELDWVEPILAATTTLQVATGIVNIWTAAPGPVAESFHRIEAAHPGRFLLGIGVGHPEAHQQYRKPIEALNGYLDKLDEYGVPRGGRVVAALGPKVLQLAATRSAGAHPYLTTPEHTARARELIGPEAFLAPEHKAVLTTDAEQARAVGRKALAIYLNLANYLNNWKRLGFGDEDVAKPGSDRLVDAVVAYGTVDAIAARLTEHLDAGADHVPVQVLTGSDKLVPALAELAGPLGLRGKG</sequence>
<dbReference type="NCBIfam" id="TIGR03620">
    <property type="entry name" value="F420_MSMEG_4141"/>
    <property type="match status" value="1"/>
</dbReference>
<dbReference type="InterPro" id="IPR036661">
    <property type="entry name" value="Luciferase-like_sf"/>
</dbReference>
<evidence type="ECO:0000313" key="2">
    <source>
        <dbReference type="EMBL" id="EJZ10820.1"/>
    </source>
</evidence>
<comment type="caution">
    <text evidence="2">The sequence shown here is derived from an EMBL/GenBank/DDBJ whole genome shotgun (WGS) entry which is preliminary data.</text>
</comment>
<dbReference type="Proteomes" id="UP000006072">
    <property type="component" value="Unassembled WGS sequence"/>
</dbReference>
<dbReference type="PANTHER" id="PTHR30137">
    <property type="entry name" value="LUCIFERASE-LIKE MONOOXYGENASE"/>
    <property type="match status" value="1"/>
</dbReference>
<dbReference type="eggNOG" id="COG2141">
    <property type="taxonomic scope" value="Bacteria"/>
</dbReference>
<dbReference type="GO" id="GO:0005829">
    <property type="term" value="C:cytosol"/>
    <property type="evidence" value="ECO:0007669"/>
    <property type="project" value="TreeGrafter"/>
</dbReference>
<dbReference type="PATRIC" id="fig|1194972.3.peg.1548"/>
<dbReference type="InterPro" id="IPR050766">
    <property type="entry name" value="Bact_Lucif_Oxidored"/>
</dbReference>
<dbReference type="AlphaFoldDB" id="K0V0D8"/>
<dbReference type="SUPFAM" id="SSF51679">
    <property type="entry name" value="Bacterial luciferase-like"/>
    <property type="match status" value="1"/>
</dbReference>